<dbReference type="Proteomes" id="UP001148737">
    <property type="component" value="Unassembled WGS sequence"/>
</dbReference>
<evidence type="ECO:0000313" key="2">
    <source>
        <dbReference type="Proteomes" id="UP001148737"/>
    </source>
</evidence>
<proteinExistence type="predicted"/>
<evidence type="ECO:0000313" key="1">
    <source>
        <dbReference type="EMBL" id="KAJ3479836.1"/>
    </source>
</evidence>
<accession>A0ACC1QKX4</accession>
<name>A0ACC1QKX4_9HYPO</name>
<sequence length="202" mass="21572">MPAAPLRTARLNMLAQHLSAGARSFSTGSVLRKELQDAYILSAARTPTAKFNGSFLSVSAPQLGAVAIKSALEKSKVPAEKITDVYMGNVLGGSVGQAPARQAVCSSGLKAVVFAAQNIQMGLAEAQIAGGMENMSRVPYYVNRASGLPAFGHAKMEDGLIKDGLTDVYQQFHMGNCCENTVKKHNITREQQDEPLPRRLLP</sequence>
<reference evidence="1" key="1">
    <citation type="submission" date="2022-07" db="EMBL/GenBank/DDBJ databases">
        <title>Genome Sequence of Lecanicillium saksenae.</title>
        <authorList>
            <person name="Buettner E."/>
        </authorList>
    </citation>
    <scope>NUCLEOTIDE SEQUENCE</scope>
    <source>
        <strain evidence="1">VT-O1</strain>
    </source>
</reference>
<protein>
    <submittedName>
        <fullName evidence="1">Uncharacterized protein</fullName>
    </submittedName>
</protein>
<keyword evidence="2" id="KW-1185">Reference proteome</keyword>
<dbReference type="EMBL" id="JANAKD010001400">
    <property type="protein sequence ID" value="KAJ3479836.1"/>
    <property type="molecule type" value="Genomic_DNA"/>
</dbReference>
<organism evidence="1 2">
    <name type="scientific">Lecanicillium saksenae</name>
    <dbReference type="NCBI Taxonomy" id="468837"/>
    <lineage>
        <taxon>Eukaryota</taxon>
        <taxon>Fungi</taxon>
        <taxon>Dikarya</taxon>
        <taxon>Ascomycota</taxon>
        <taxon>Pezizomycotina</taxon>
        <taxon>Sordariomycetes</taxon>
        <taxon>Hypocreomycetidae</taxon>
        <taxon>Hypocreales</taxon>
        <taxon>Cordycipitaceae</taxon>
        <taxon>Lecanicillium</taxon>
    </lineage>
</organism>
<gene>
    <name evidence="1" type="ORF">NLG97_g8217</name>
</gene>
<comment type="caution">
    <text evidence="1">The sequence shown here is derived from an EMBL/GenBank/DDBJ whole genome shotgun (WGS) entry which is preliminary data.</text>
</comment>